<dbReference type="Gene3D" id="3.10.580.10">
    <property type="entry name" value="CBS-domain"/>
    <property type="match status" value="1"/>
</dbReference>
<evidence type="ECO:0000313" key="12">
    <source>
        <dbReference type="EMBL" id="KXS10036.1"/>
    </source>
</evidence>
<feature type="transmembrane region" description="Helical" evidence="9">
    <location>
        <begin position="138"/>
        <end position="164"/>
    </location>
</feature>
<keyword evidence="3 9" id="KW-0812">Transmembrane</keyword>
<evidence type="ECO:0000259" key="11">
    <source>
        <dbReference type="PROSITE" id="PS51371"/>
    </source>
</evidence>
<evidence type="ECO:0000256" key="2">
    <source>
        <dbReference type="ARBA" id="ARBA00022448"/>
    </source>
</evidence>
<dbReference type="Proteomes" id="UP000070544">
    <property type="component" value="Unassembled WGS sequence"/>
</dbReference>
<feature type="compositionally biased region" description="Polar residues" evidence="10">
    <location>
        <begin position="19"/>
        <end position="37"/>
    </location>
</feature>
<dbReference type="STRING" id="1344416.A0A138ZZU4"/>
<dbReference type="PRINTS" id="PR00762">
    <property type="entry name" value="CLCHANNEL"/>
</dbReference>
<evidence type="ECO:0000256" key="1">
    <source>
        <dbReference type="ARBA" id="ARBA00004141"/>
    </source>
</evidence>
<evidence type="ECO:0000256" key="4">
    <source>
        <dbReference type="ARBA" id="ARBA00022989"/>
    </source>
</evidence>
<dbReference type="SUPFAM" id="SSF81340">
    <property type="entry name" value="Clc chloride channel"/>
    <property type="match status" value="1"/>
</dbReference>
<dbReference type="OrthoDB" id="44789at2759"/>
<organism evidence="12 13">
    <name type="scientific">Gonapodya prolifera (strain JEL478)</name>
    <name type="common">Monoblepharis prolifera</name>
    <dbReference type="NCBI Taxonomy" id="1344416"/>
    <lineage>
        <taxon>Eukaryota</taxon>
        <taxon>Fungi</taxon>
        <taxon>Fungi incertae sedis</taxon>
        <taxon>Chytridiomycota</taxon>
        <taxon>Chytridiomycota incertae sedis</taxon>
        <taxon>Monoblepharidomycetes</taxon>
        <taxon>Monoblepharidales</taxon>
        <taxon>Gonapodyaceae</taxon>
        <taxon>Gonapodya</taxon>
    </lineage>
</organism>
<feature type="compositionally biased region" description="Basic and acidic residues" evidence="10">
    <location>
        <begin position="51"/>
        <end position="62"/>
    </location>
</feature>
<dbReference type="PANTHER" id="PTHR45711">
    <property type="entry name" value="CHLORIDE CHANNEL PROTEIN"/>
    <property type="match status" value="1"/>
</dbReference>
<dbReference type="AlphaFoldDB" id="A0A138ZZU4"/>
<keyword evidence="13" id="KW-1185">Reference proteome</keyword>
<dbReference type="GO" id="GO:0005247">
    <property type="term" value="F:voltage-gated chloride channel activity"/>
    <property type="evidence" value="ECO:0007669"/>
    <property type="project" value="TreeGrafter"/>
</dbReference>
<dbReference type="PROSITE" id="PS51371">
    <property type="entry name" value="CBS"/>
    <property type="match status" value="2"/>
</dbReference>
<dbReference type="GO" id="GO:0005794">
    <property type="term" value="C:Golgi apparatus"/>
    <property type="evidence" value="ECO:0007669"/>
    <property type="project" value="TreeGrafter"/>
</dbReference>
<keyword evidence="5 9" id="KW-0406">Ion transport</keyword>
<keyword evidence="6 9" id="KW-0472">Membrane</keyword>
<feature type="transmembrane region" description="Helical" evidence="9">
    <location>
        <begin position="441"/>
        <end position="459"/>
    </location>
</feature>
<dbReference type="Pfam" id="PF00571">
    <property type="entry name" value="CBS"/>
    <property type="match status" value="2"/>
</dbReference>
<evidence type="ECO:0000256" key="7">
    <source>
        <dbReference type="ARBA" id="ARBA00023214"/>
    </source>
</evidence>
<dbReference type="Gene3D" id="3.90.1280.20">
    <property type="match status" value="1"/>
</dbReference>
<dbReference type="GO" id="GO:0005886">
    <property type="term" value="C:plasma membrane"/>
    <property type="evidence" value="ECO:0007669"/>
    <property type="project" value="TreeGrafter"/>
</dbReference>
<evidence type="ECO:0000313" key="13">
    <source>
        <dbReference type="Proteomes" id="UP000070544"/>
    </source>
</evidence>
<comment type="caution">
    <text evidence="9">Lacks conserved residue(s) required for the propagation of feature annotation.</text>
</comment>
<evidence type="ECO:0000256" key="5">
    <source>
        <dbReference type="ARBA" id="ARBA00023065"/>
    </source>
</evidence>
<dbReference type="Pfam" id="PF00654">
    <property type="entry name" value="Voltage_CLC"/>
    <property type="match status" value="1"/>
</dbReference>
<dbReference type="GO" id="GO:0005769">
    <property type="term" value="C:early endosome"/>
    <property type="evidence" value="ECO:0007669"/>
    <property type="project" value="TreeGrafter"/>
</dbReference>
<keyword evidence="2 9" id="KW-0813">Transport</keyword>
<evidence type="ECO:0000256" key="3">
    <source>
        <dbReference type="ARBA" id="ARBA00022692"/>
    </source>
</evidence>
<dbReference type="CDD" id="cd03684">
    <property type="entry name" value="ClC_3_like"/>
    <property type="match status" value="1"/>
</dbReference>
<dbReference type="PANTHER" id="PTHR45711:SF6">
    <property type="entry name" value="CHLORIDE CHANNEL PROTEIN"/>
    <property type="match status" value="1"/>
</dbReference>
<reference evidence="12 13" key="1">
    <citation type="journal article" date="2015" name="Genome Biol. Evol.">
        <title>Phylogenomic analyses indicate that early fungi evolved digesting cell walls of algal ancestors of land plants.</title>
        <authorList>
            <person name="Chang Y."/>
            <person name="Wang S."/>
            <person name="Sekimoto S."/>
            <person name="Aerts A.L."/>
            <person name="Choi C."/>
            <person name="Clum A."/>
            <person name="LaButti K.M."/>
            <person name="Lindquist E.A."/>
            <person name="Yee Ngan C."/>
            <person name="Ohm R.A."/>
            <person name="Salamov A.A."/>
            <person name="Grigoriev I.V."/>
            <person name="Spatafora J.W."/>
            <person name="Berbee M.L."/>
        </authorList>
    </citation>
    <scope>NUCLEOTIDE SEQUENCE [LARGE SCALE GENOMIC DNA]</scope>
    <source>
        <strain evidence="12 13">JEL478</strain>
    </source>
</reference>
<dbReference type="SUPFAM" id="SSF54631">
    <property type="entry name" value="CBS-domain pair"/>
    <property type="match status" value="1"/>
</dbReference>
<dbReference type="InterPro" id="IPR046342">
    <property type="entry name" value="CBS_dom_sf"/>
</dbReference>
<dbReference type="InterPro" id="IPR014743">
    <property type="entry name" value="Cl-channel_core"/>
</dbReference>
<feature type="domain" description="CBS" evidence="11">
    <location>
        <begin position="767"/>
        <end position="823"/>
    </location>
</feature>
<dbReference type="OMA" id="FPIFAND"/>
<feature type="transmembrane region" description="Helical" evidence="9">
    <location>
        <begin position="403"/>
        <end position="421"/>
    </location>
</feature>
<evidence type="ECO:0000256" key="8">
    <source>
        <dbReference type="PROSITE-ProRule" id="PRU00703"/>
    </source>
</evidence>
<evidence type="ECO:0000256" key="9">
    <source>
        <dbReference type="RuleBase" id="RU361221"/>
    </source>
</evidence>
<keyword evidence="7 9" id="KW-0868">Chloride</keyword>
<evidence type="ECO:0000256" key="6">
    <source>
        <dbReference type="ARBA" id="ARBA00023136"/>
    </source>
</evidence>
<dbReference type="InterPro" id="IPR001807">
    <property type="entry name" value="ClC"/>
</dbReference>
<name>A0A138ZZU4_GONPJ</name>
<keyword evidence="8" id="KW-0129">CBS domain</keyword>
<comment type="subcellular location">
    <subcellularLocation>
        <location evidence="1 9">Membrane</location>
        <topology evidence="1 9">Multi-pass membrane protein</topology>
    </subcellularLocation>
</comment>
<comment type="similarity">
    <text evidence="9">Belongs to the chloride channel (TC 2.A.49) family.</text>
</comment>
<accession>A0A138ZZU4</accession>
<protein>
    <recommendedName>
        <fullName evidence="9">Chloride channel protein</fullName>
    </recommendedName>
</protein>
<feature type="transmembrane region" description="Helical" evidence="9">
    <location>
        <begin position="361"/>
        <end position="383"/>
    </location>
</feature>
<feature type="region of interest" description="Disordered" evidence="10">
    <location>
        <begin position="1"/>
        <end position="63"/>
    </location>
</feature>
<sequence>MAQDSVLYGTFPSRVSGAPRNSSSDSETTLLVPQTSPDLAFAGESPPPRFHLADAHPDDPHANDPFVPPRVRPAADQGIGDADGTPQLTSTVSEPGLGRRTEYGEMEAIDWAHDTLRESLRRRQVLRLKGWRGSVQRAWYAVQAWVLVTLIGVLAAIFAAFIVVTSEWLSDLKEGYCVGGIWNNLASCCPQGQDPTQCTWVRWGALYSHPTETSEFWTGFAAYATVGCVLCGLAATMVKYIAPFAAGSGIPEVKTILGGFVMNRFLSMPTLLVKTAGLALATASGVNLGKEGPLVHVSCAIGNIVTKFFPKYDLNEAKRREILSAASAAGYVVDRFVAFGAPIGGVLFALEEVSTYFGPGALFRSFFCALVGAFTLRVINPYGTGKIVLYEVDFTIGWRLHDVPFFILLGALGGLVGAFVIHANMRVARIRKFLGAQRWPIRDAVTVTLVTALVSYAMLPTRANLGRLVGNLVRECSEVDEEFEGLLCGEGPISSTVAILLVSFCVKIFLLTFTIGIKVPAGIFLPPLAIGALAGRALGMVVQALHESDPTNLFFARCSRAKDPSQCISPGLYALVGAAAALGGVTRMTVSLTVIIFELTGVLDYTSIHLTSQPPVLPLMFAIMTSKWVGDAFGTESIYEGLITVNKLPYLSTRIDYVHPFHAMDICHGVSSITSIPATGATLDDLRQILHTHNHHQYPVTDQNGYLLGVVSARDLWCAIEEAWDHGHHGGTVCSFLERPPPGVGDLAHLDEPQGAGPTSFNLRSWIDTTPFCVQSGLSVQVIIEYVAKLGLRYVVVVDMGVLKGMITKKDLLRHVEECEGDSPHEPRMLESEFERKMASL</sequence>
<feature type="domain" description="CBS" evidence="11">
    <location>
        <begin position="669"/>
        <end position="726"/>
    </location>
</feature>
<dbReference type="Gene3D" id="1.10.3080.10">
    <property type="entry name" value="Clc chloride channel"/>
    <property type="match status" value="1"/>
</dbReference>
<proteinExistence type="inferred from homology"/>
<gene>
    <name evidence="12" type="ORF">M427DRAFT_104422</name>
</gene>
<evidence type="ECO:0000256" key="10">
    <source>
        <dbReference type="SAM" id="MobiDB-lite"/>
    </source>
</evidence>
<feature type="transmembrane region" description="Helical" evidence="9">
    <location>
        <begin position="216"/>
        <end position="238"/>
    </location>
</feature>
<feature type="region of interest" description="Disordered" evidence="10">
    <location>
        <begin position="77"/>
        <end position="97"/>
    </location>
</feature>
<dbReference type="InterPro" id="IPR000644">
    <property type="entry name" value="CBS_dom"/>
</dbReference>
<dbReference type="EMBL" id="KQ965839">
    <property type="protein sequence ID" value="KXS10036.1"/>
    <property type="molecule type" value="Genomic_DNA"/>
</dbReference>
<keyword evidence="4 9" id="KW-1133">Transmembrane helix</keyword>
<dbReference type="SMART" id="SM00116">
    <property type="entry name" value="CBS"/>
    <property type="match status" value="2"/>
</dbReference>